<accession>A0A371ERN2</accession>
<comment type="caution">
    <text evidence="1">The sequence shown here is derived from an EMBL/GenBank/DDBJ whole genome shotgun (WGS) entry which is preliminary data.</text>
</comment>
<feature type="non-terminal residue" evidence="1">
    <location>
        <position position="148"/>
    </location>
</feature>
<dbReference type="Proteomes" id="UP000257109">
    <property type="component" value="Unassembled WGS sequence"/>
</dbReference>
<sequence>IRDRVSSTPSRLSYSRLKPDQFPISRNWIAESRPALALLRPSRHTVTPDSSSSDSIWNSKNSNFTIESNFSEHQEAGSMENNDRTLKELATLDMVYQSWCIQCPPLEPAQSLMMMDQSMIDAASGGALMDKTPTAAPYLISNMANNMQ</sequence>
<gene>
    <name evidence="1" type="ORF">CR513_52387</name>
</gene>
<protein>
    <submittedName>
        <fullName evidence="1">Uncharacterized protein</fullName>
    </submittedName>
</protein>
<keyword evidence="2" id="KW-1185">Reference proteome</keyword>
<proteinExistence type="predicted"/>
<evidence type="ECO:0000313" key="2">
    <source>
        <dbReference type="Proteomes" id="UP000257109"/>
    </source>
</evidence>
<reference evidence="1" key="1">
    <citation type="submission" date="2018-05" db="EMBL/GenBank/DDBJ databases">
        <title>Draft genome of Mucuna pruriens seed.</title>
        <authorList>
            <person name="Nnadi N.E."/>
            <person name="Vos R."/>
            <person name="Hasami M.H."/>
            <person name="Devisetty U.K."/>
            <person name="Aguiy J.C."/>
        </authorList>
    </citation>
    <scope>NUCLEOTIDE SEQUENCE [LARGE SCALE GENOMIC DNA]</scope>
    <source>
        <strain evidence="1">JCA_2017</strain>
    </source>
</reference>
<organism evidence="1 2">
    <name type="scientific">Mucuna pruriens</name>
    <name type="common">Velvet bean</name>
    <name type="synonym">Dolichos pruriens</name>
    <dbReference type="NCBI Taxonomy" id="157652"/>
    <lineage>
        <taxon>Eukaryota</taxon>
        <taxon>Viridiplantae</taxon>
        <taxon>Streptophyta</taxon>
        <taxon>Embryophyta</taxon>
        <taxon>Tracheophyta</taxon>
        <taxon>Spermatophyta</taxon>
        <taxon>Magnoliopsida</taxon>
        <taxon>eudicotyledons</taxon>
        <taxon>Gunneridae</taxon>
        <taxon>Pentapetalae</taxon>
        <taxon>rosids</taxon>
        <taxon>fabids</taxon>
        <taxon>Fabales</taxon>
        <taxon>Fabaceae</taxon>
        <taxon>Papilionoideae</taxon>
        <taxon>50 kb inversion clade</taxon>
        <taxon>NPAAA clade</taxon>
        <taxon>indigoferoid/millettioid clade</taxon>
        <taxon>Phaseoleae</taxon>
        <taxon>Mucuna</taxon>
    </lineage>
</organism>
<name>A0A371ERN2_MUCPR</name>
<feature type="non-terminal residue" evidence="1">
    <location>
        <position position="1"/>
    </location>
</feature>
<dbReference type="EMBL" id="QJKJ01012459">
    <property type="protein sequence ID" value="RDX68609.1"/>
    <property type="molecule type" value="Genomic_DNA"/>
</dbReference>
<evidence type="ECO:0000313" key="1">
    <source>
        <dbReference type="EMBL" id="RDX68609.1"/>
    </source>
</evidence>
<dbReference type="AlphaFoldDB" id="A0A371ERN2"/>